<dbReference type="InterPro" id="IPR038390">
    <property type="entry name" value="Metal_Tscrpt_repr_sf"/>
</dbReference>
<evidence type="ECO:0000313" key="1">
    <source>
        <dbReference type="EMBL" id="MBR7794956.1"/>
    </source>
</evidence>
<comment type="caution">
    <text evidence="1">The sequence shown here is derived from an EMBL/GenBank/DDBJ whole genome shotgun (WGS) entry which is preliminary data.</text>
</comment>
<name>A0A941IA39_9BACI</name>
<proteinExistence type="predicted"/>
<evidence type="ECO:0000313" key="2">
    <source>
        <dbReference type="Proteomes" id="UP000675284"/>
    </source>
</evidence>
<reference evidence="1" key="1">
    <citation type="submission" date="2021-04" db="EMBL/GenBank/DDBJ databases">
        <title>Isolation and polyphasic classification of algal microorganism.</title>
        <authorList>
            <person name="Wang S."/>
        </authorList>
    </citation>
    <scope>NUCLEOTIDE SEQUENCE</scope>
    <source>
        <strain evidence="1">720a</strain>
    </source>
</reference>
<dbReference type="InterPro" id="IPR003735">
    <property type="entry name" value="Metal_Tscrpt_repr"/>
</dbReference>
<dbReference type="GO" id="GO:0046872">
    <property type="term" value="F:metal ion binding"/>
    <property type="evidence" value="ECO:0007669"/>
    <property type="project" value="InterPro"/>
</dbReference>
<dbReference type="PANTHER" id="PTHR33677:SF5">
    <property type="entry name" value="TRANSCRIPTIONAL REPRESSOR FRMR"/>
    <property type="match status" value="1"/>
</dbReference>
<keyword evidence="2" id="KW-1185">Reference proteome</keyword>
<dbReference type="Proteomes" id="UP000675284">
    <property type="component" value="Unassembled WGS sequence"/>
</dbReference>
<dbReference type="EMBL" id="JAGSOT010000005">
    <property type="protein sequence ID" value="MBR7794956.1"/>
    <property type="molecule type" value="Genomic_DNA"/>
</dbReference>
<dbReference type="GO" id="GO:0003677">
    <property type="term" value="F:DNA binding"/>
    <property type="evidence" value="ECO:0007669"/>
    <property type="project" value="InterPro"/>
</dbReference>
<dbReference type="GO" id="GO:0045892">
    <property type="term" value="P:negative regulation of DNA-templated transcription"/>
    <property type="evidence" value="ECO:0007669"/>
    <property type="project" value="UniProtKB-ARBA"/>
</dbReference>
<dbReference type="Gene3D" id="1.20.58.1000">
    <property type="entry name" value="Metal-sensitive repressor, helix protomer"/>
    <property type="match status" value="1"/>
</dbReference>
<sequence>MKYDEKVMNRMKRIEGQIRGLLKMMEEQKDCRDVVTQMSAARSALDRTAALIVSQNLEKCIREEQRNGENTEELIKEAVNLLVKSR</sequence>
<dbReference type="RefSeq" id="WP_026679709.1">
    <property type="nucleotide sequence ID" value="NZ_BAAACY010000152.1"/>
</dbReference>
<dbReference type="PANTHER" id="PTHR33677">
    <property type="entry name" value="TRANSCRIPTIONAL REPRESSOR FRMR-RELATED"/>
    <property type="match status" value="1"/>
</dbReference>
<accession>A0A941IA39</accession>
<protein>
    <submittedName>
        <fullName evidence="1">Metal-sensitive transcriptional regulator</fullName>
    </submittedName>
</protein>
<dbReference type="Pfam" id="PF02583">
    <property type="entry name" value="Trns_repr_metal"/>
    <property type="match status" value="1"/>
</dbReference>
<dbReference type="AlphaFoldDB" id="A0A941IA39"/>
<gene>
    <name evidence="1" type="ORF">KCX74_02735</name>
</gene>
<dbReference type="CDD" id="cd10155">
    <property type="entry name" value="BsYrkD-like_DUF156"/>
    <property type="match status" value="1"/>
</dbReference>
<organism evidence="1 2">
    <name type="scientific">Virgibacillus salarius</name>
    <dbReference type="NCBI Taxonomy" id="447199"/>
    <lineage>
        <taxon>Bacteria</taxon>
        <taxon>Bacillati</taxon>
        <taxon>Bacillota</taxon>
        <taxon>Bacilli</taxon>
        <taxon>Bacillales</taxon>
        <taxon>Bacillaceae</taxon>
        <taxon>Virgibacillus</taxon>
    </lineage>
</organism>